<evidence type="ECO:0000256" key="2">
    <source>
        <dbReference type="ARBA" id="ARBA00022801"/>
    </source>
</evidence>
<protein>
    <recommendedName>
        <fullName evidence="6">ATP-dependent DNA helicase RecQ</fullName>
    </recommendedName>
    <alternativeName>
        <fullName evidence="7">DNA 3'-5' helicase RecQ</fullName>
    </alternativeName>
</protein>
<dbReference type="PROSITE" id="PS51192">
    <property type="entry name" value="HELICASE_ATP_BIND_1"/>
    <property type="match status" value="1"/>
</dbReference>
<dbReference type="SMART" id="SM00487">
    <property type="entry name" value="DEXDc"/>
    <property type="match status" value="1"/>
</dbReference>
<name>A0A143Y8M9_9LACT</name>
<dbReference type="Pfam" id="PF00271">
    <property type="entry name" value="Helicase_C"/>
    <property type="match status" value="1"/>
</dbReference>
<dbReference type="GO" id="GO:0003677">
    <property type="term" value="F:DNA binding"/>
    <property type="evidence" value="ECO:0007669"/>
    <property type="project" value="UniProtKB-KW"/>
</dbReference>
<evidence type="ECO:0000259" key="8">
    <source>
        <dbReference type="PROSITE" id="PS51192"/>
    </source>
</evidence>
<dbReference type="PANTHER" id="PTHR13710:SF84">
    <property type="entry name" value="ATP-DEPENDENT DNA HELICASE RECS-RELATED"/>
    <property type="match status" value="1"/>
</dbReference>
<organism evidence="10 12">
    <name type="scientific">Trichococcus ilyis</name>
    <dbReference type="NCBI Taxonomy" id="640938"/>
    <lineage>
        <taxon>Bacteria</taxon>
        <taxon>Bacillati</taxon>
        <taxon>Bacillota</taxon>
        <taxon>Bacilli</taxon>
        <taxon>Lactobacillales</taxon>
        <taxon>Carnobacteriaceae</taxon>
        <taxon>Trichococcus</taxon>
    </lineage>
</organism>
<dbReference type="InterPro" id="IPR002464">
    <property type="entry name" value="DNA/RNA_helicase_DEAH_CS"/>
</dbReference>
<evidence type="ECO:0000313" key="11">
    <source>
        <dbReference type="EMBL" id="SEI50899.1"/>
    </source>
</evidence>
<dbReference type="PROSITE" id="PS51194">
    <property type="entry name" value="HELICASE_CTER"/>
    <property type="match status" value="1"/>
</dbReference>
<dbReference type="InterPro" id="IPR027417">
    <property type="entry name" value="P-loop_NTPase"/>
</dbReference>
<dbReference type="SUPFAM" id="SSF52540">
    <property type="entry name" value="P-loop containing nucleoside triphosphate hydrolases"/>
    <property type="match status" value="1"/>
</dbReference>
<keyword evidence="1" id="KW-0547">Nucleotide-binding</keyword>
<dbReference type="InterPro" id="IPR001650">
    <property type="entry name" value="Helicase_C-like"/>
</dbReference>
<keyword evidence="13" id="KW-1185">Reference proteome</keyword>
<keyword evidence="5" id="KW-0238">DNA-binding</keyword>
<dbReference type="EMBL" id="FJNB01000001">
    <property type="protein sequence ID" value="CZQ82219.1"/>
    <property type="molecule type" value="Genomic_DNA"/>
</dbReference>
<dbReference type="GO" id="GO:0043138">
    <property type="term" value="F:3'-5' DNA helicase activity"/>
    <property type="evidence" value="ECO:0007669"/>
    <property type="project" value="TreeGrafter"/>
</dbReference>
<dbReference type="Pfam" id="PF16124">
    <property type="entry name" value="RecQ_Zn_bind"/>
    <property type="match status" value="1"/>
</dbReference>
<evidence type="ECO:0000313" key="13">
    <source>
        <dbReference type="Proteomes" id="UP000199280"/>
    </source>
</evidence>
<reference evidence="11 13" key="2">
    <citation type="submission" date="2016-10" db="EMBL/GenBank/DDBJ databases">
        <authorList>
            <person name="Varghese N."/>
            <person name="Submissions S."/>
        </authorList>
    </citation>
    <scope>NUCLEOTIDE SEQUENCE [LARGE SCALE GENOMIC DNA]</scope>
    <source>
        <strain evidence="11 13">DSM 22150</strain>
    </source>
</reference>
<dbReference type="Proteomes" id="UP000076878">
    <property type="component" value="Unassembled WGS sequence"/>
</dbReference>
<keyword evidence="2" id="KW-0378">Hydrolase</keyword>
<dbReference type="AlphaFoldDB" id="A0A143Y8M9"/>
<accession>A0A143Y8M9</accession>
<dbReference type="GO" id="GO:0030894">
    <property type="term" value="C:replisome"/>
    <property type="evidence" value="ECO:0007669"/>
    <property type="project" value="TreeGrafter"/>
</dbReference>
<dbReference type="GO" id="GO:0043590">
    <property type="term" value="C:bacterial nucleoid"/>
    <property type="evidence" value="ECO:0007669"/>
    <property type="project" value="TreeGrafter"/>
</dbReference>
<keyword evidence="4" id="KW-0067">ATP-binding</keyword>
<dbReference type="GO" id="GO:0005524">
    <property type="term" value="F:ATP binding"/>
    <property type="evidence" value="ECO:0007669"/>
    <property type="project" value="UniProtKB-KW"/>
</dbReference>
<dbReference type="NCBIfam" id="TIGR00614">
    <property type="entry name" value="recQ_fam"/>
    <property type="match status" value="1"/>
</dbReference>
<keyword evidence="3 10" id="KW-0347">Helicase</keyword>
<evidence type="ECO:0000256" key="4">
    <source>
        <dbReference type="ARBA" id="ARBA00022840"/>
    </source>
</evidence>
<evidence type="ECO:0000256" key="3">
    <source>
        <dbReference type="ARBA" id="ARBA00022806"/>
    </source>
</evidence>
<dbReference type="GO" id="GO:0006281">
    <property type="term" value="P:DNA repair"/>
    <property type="evidence" value="ECO:0007669"/>
    <property type="project" value="TreeGrafter"/>
</dbReference>
<dbReference type="InterPro" id="IPR011545">
    <property type="entry name" value="DEAD/DEAH_box_helicase_dom"/>
</dbReference>
<dbReference type="PANTHER" id="PTHR13710">
    <property type="entry name" value="DNA HELICASE RECQ FAMILY MEMBER"/>
    <property type="match status" value="1"/>
</dbReference>
<dbReference type="InterPro" id="IPR032284">
    <property type="entry name" value="RecQ_Zn-bd"/>
</dbReference>
<gene>
    <name evidence="11" type="ORF">SAMN05216375_10166</name>
    <name evidence="10" type="ORF">TR210_202</name>
</gene>
<dbReference type="Pfam" id="PF00270">
    <property type="entry name" value="DEAD"/>
    <property type="match status" value="1"/>
</dbReference>
<dbReference type="InterPro" id="IPR014001">
    <property type="entry name" value="Helicase_ATP-bd"/>
</dbReference>
<dbReference type="GO" id="GO:0005737">
    <property type="term" value="C:cytoplasm"/>
    <property type="evidence" value="ECO:0007669"/>
    <property type="project" value="TreeGrafter"/>
</dbReference>
<evidence type="ECO:0000256" key="7">
    <source>
        <dbReference type="ARBA" id="ARBA00044550"/>
    </source>
</evidence>
<proteinExistence type="predicted"/>
<dbReference type="STRING" id="640938.TR210_202"/>
<evidence type="ECO:0000259" key="9">
    <source>
        <dbReference type="PROSITE" id="PS51194"/>
    </source>
</evidence>
<dbReference type="Proteomes" id="UP000199280">
    <property type="component" value="Unassembled WGS sequence"/>
</dbReference>
<dbReference type="RefSeq" id="WP_068620657.1">
    <property type="nucleotide sequence ID" value="NZ_FJNB01000001.1"/>
</dbReference>
<dbReference type="GO" id="GO:0006310">
    <property type="term" value="P:DNA recombination"/>
    <property type="evidence" value="ECO:0007669"/>
    <property type="project" value="InterPro"/>
</dbReference>
<evidence type="ECO:0000313" key="12">
    <source>
        <dbReference type="Proteomes" id="UP000076878"/>
    </source>
</evidence>
<dbReference type="InterPro" id="IPR004589">
    <property type="entry name" value="DNA_helicase_ATP-dep_RecQ"/>
</dbReference>
<dbReference type="CDD" id="cd17920">
    <property type="entry name" value="DEXHc_RecQ"/>
    <property type="match status" value="1"/>
</dbReference>
<dbReference type="SMART" id="SM00490">
    <property type="entry name" value="HELICc"/>
    <property type="match status" value="1"/>
</dbReference>
<reference evidence="10 12" key="1">
    <citation type="submission" date="2016-02" db="EMBL/GenBank/DDBJ databases">
        <authorList>
            <person name="Wen L."/>
            <person name="He K."/>
            <person name="Yang H."/>
        </authorList>
    </citation>
    <scope>NUCLEOTIDE SEQUENCE [LARGE SCALE GENOMIC DNA]</scope>
    <source>
        <strain evidence="10">Trichococcus_R210</strain>
    </source>
</reference>
<evidence type="ECO:0000256" key="1">
    <source>
        <dbReference type="ARBA" id="ARBA00022741"/>
    </source>
</evidence>
<feature type="domain" description="Helicase ATP-binding" evidence="8">
    <location>
        <begin position="27"/>
        <end position="194"/>
    </location>
</feature>
<dbReference type="Gene3D" id="3.40.50.300">
    <property type="entry name" value="P-loop containing nucleotide triphosphate hydrolases"/>
    <property type="match status" value="2"/>
</dbReference>
<feature type="domain" description="Helicase C-terminal" evidence="9">
    <location>
        <begin position="219"/>
        <end position="368"/>
    </location>
</feature>
<dbReference type="EMBL" id="FNYT01000001">
    <property type="protein sequence ID" value="SEI50899.1"/>
    <property type="molecule type" value="Genomic_DNA"/>
</dbReference>
<evidence type="ECO:0000256" key="6">
    <source>
        <dbReference type="ARBA" id="ARBA00044535"/>
    </source>
</evidence>
<evidence type="ECO:0000313" key="10">
    <source>
        <dbReference type="EMBL" id="CZQ82219.1"/>
    </source>
</evidence>
<evidence type="ECO:0000256" key="5">
    <source>
        <dbReference type="ARBA" id="ARBA00023125"/>
    </source>
</evidence>
<dbReference type="GO" id="GO:0009378">
    <property type="term" value="F:four-way junction helicase activity"/>
    <property type="evidence" value="ECO:0007669"/>
    <property type="project" value="TreeGrafter"/>
</dbReference>
<sequence length="479" mass="53665">MDEAKLVAALQKYFGYTAFKAGQLEPIQALLAGKNTLATLPTGTGKSLIYQLSGYLSQGIVVIVSPLLSLMEDQVAQLKFMGEKRTASLNSLLSFDERQKLLNKLDRIKFLFLSPEMLQNQAVMNKLKQIPLALFVVDEAHCISQWGLDFRADYLFLGAARKALGKPLTLALTATATPVVMKDIIGSLQIDGNDLSVFEGGVDRANIYYKVTALLPEEKGEHLLELLERFPSPGIIYFSSKAQADAVALIIRQKTSLRAEAYHADRTNEDRITIQHQFLQDELDVVCATSAFGMGINKPNIRYVIHYHLPNSLEEYVQEIGRAGRDGRQSMAVLLYSETDFNFKLKMLQNDFPNDHAIESAIKNKAINPDYGTPTEQTLLEHILRLKFTKEEAKRFVGARHELKSDLLKRMKGFAETKTCRREYISAYFGKNTLAKPTHCCDNCGNGDPLTAMAESGRKAVPKAMMKEWEKILSDLFLL</sequence>
<dbReference type="OrthoDB" id="9763310at2"/>
<dbReference type="PROSITE" id="PS00690">
    <property type="entry name" value="DEAH_ATP_HELICASE"/>
    <property type="match status" value="1"/>
</dbReference>
<dbReference type="GO" id="GO:0016787">
    <property type="term" value="F:hydrolase activity"/>
    <property type="evidence" value="ECO:0007669"/>
    <property type="project" value="UniProtKB-KW"/>
</dbReference>